<dbReference type="PANTHER" id="PTHR22683">
    <property type="entry name" value="SPORULATION PROTEIN RELATED"/>
    <property type="match status" value="1"/>
</dbReference>
<dbReference type="GO" id="GO:0005524">
    <property type="term" value="F:ATP binding"/>
    <property type="evidence" value="ECO:0007669"/>
    <property type="project" value="UniProtKB-UniRule"/>
</dbReference>
<feature type="transmembrane region" description="Helical" evidence="6">
    <location>
        <begin position="145"/>
        <end position="163"/>
    </location>
</feature>
<dbReference type="EMBL" id="JABZMK010000002">
    <property type="protein sequence ID" value="MBF1128738.1"/>
    <property type="molecule type" value="Genomic_DNA"/>
</dbReference>
<dbReference type="Gene3D" id="3.30.980.40">
    <property type="match status" value="1"/>
</dbReference>
<dbReference type="Gene3D" id="1.10.10.10">
    <property type="entry name" value="Winged helix-like DNA-binding domain superfamily/Winged helix DNA-binding domain"/>
    <property type="match status" value="1"/>
</dbReference>
<dbReference type="InterPro" id="IPR036388">
    <property type="entry name" value="WH-like_DNA-bd_sf"/>
</dbReference>
<name>A0A930B4J4_9FIRM</name>
<dbReference type="InterPro" id="IPR050206">
    <property type="entry name" value="FtsK/SpoIIIE/SftA"/>
</dbReference>
<proteinExistence type="inferred from homology"/>
<feature type="binding site" evidence="5">
    <location>
        <begin position="450"/>
        <end position="457"/>
    </location>
    <ligand>
        <name>ATP</name>
        <dbReference type="ChEBI" id="CHEBI:30616"/>
    </ligand>
</feature>
<dbReference type="InterPro" id="IPR036390">
    <property type="entry name" value="WH_DNA-bd_sf"/>
</dbReference>
<comment type="caution">
    <text evidence="8">The sequence shown here is derived from an EMBL/GenBank/DDBJ whole genome shotgun (WGS) entry which is preliminary data.</text>
</comment>
<comment type="similarity">
    <text evidence="1">Belongs to the FtsK/SpoIIIE/SftA family.</text>
</comment>
<feature type="transmembrane region" description="Helical" evidence="6">
    <location>
        <begin position="89"/>
        <end position="107"/>
    </location>
</feature>
<evidence type="ECO:0000256" key="5">
    <source>
        <dbReference type="PROSITE-ProRule" id="PRU00289"/>
    </source>
</evidence>
<keyword evidence="4" id="KW-0238">DNA-binding</keyword>
<feature type="domain" description="FtsK" evidence="7">
    <location>
        <begin position="432"/>
        <end position="620"/>
    </location>
</feature>
<dbReference type="SUPFAM" id="SSF52540">
    <property type="entry name" value="P-loop containing nucleoside triphosphate hydrolases"/>
    <property type="match status" value="1"/>
</dbReference>
<feature type="transmembrane region" description="Helical" evidence="6">
    <location>
        <begin position="119"/>
        <end position="138"/>
    </location>
</feature>
<evidence type="ECO:0000256" key="1">
    <source>
        <dbReference type="ARBA" id="ARBA00006474"/>
    </source>
</evidence>
<dbReference type="InterPro" id="IPR041027">
    <property type="entry name" value="FtsK_alpha"/>
</dbReference>
<accession>A0A930B4J4</accession>
<reference evidence="8" key="1">
    <citation type="submission" date="2020-04" db="EMBL/GenBank/DDBJ databases">
        <title>Deep metagenomics examines the oral microbiome during advanced dental caries in children, revealing novel taxa and co-occurrences with host molecules.</title>
        <authorList>
            <person name="Baker J.L."/>
            <person name="Morton J.T."/>
            <person name="Dinis M."/>
            <person name="Alvarez R."/>
            <person name="Tran N.C."/>
            <person name="Knight R."/>
            <person name="Edlund A."/>
        </authorList>
    </citation>
    <scope>NUCLEOTIDE SEQUENCE</scope>
    <source>
        <strain evidence="8">JCVI_32_bin.14</strain>
    </source>
</reference>
<dbReference type="GO" id="GO:0016020">
    <property type="term" value="C:membrane"/>
    <property type="evidence" value="ECO:0007669"/>
    <property type="project" value="UniProtKB-SubCell"/>
</dbReference>
<dbReference type="InterPro" id="IPR002543">
    <property type="entry name" value="FtsK_dom"/>
</dbReference>
<evidence type="ECO:0000256" key="6">
    <source>
        <dbReference type="SAM" id="Phobius"/>
    </source>
</evidence>
<dbReference type="PROSITE" id="PS50901">
    <property type="entry name" value="FTSK"/>
    <property type="match status" value="1"/>
</dbReference>
<keyword evidence="6" id="KW-0812">Transmembrane</keyword>
<organism evidence="8 9">
    <name type="scientific">Dialister invisus</name>
    <dbReference type="NCBI Taxonomy" id="218538"/>
    <lineage>
        <taxon>Bacteria</taxon>
        <taxon>Bacillati</taxon>
        <taxon>Bacillota</taxon>
        <taxon>Negativicutes</taxon>
        <taxon>Veillonellales</taxon>
        <taxon>Veillonellaceae</taxon>
        <taxon>Dialister</taxon>
    </lineage>
</organism>
<dbReference type="SUPFAM" id="SSF46785">
    <property type="entry name" value="Winged helix' DNA-binding domain"/>
    <property type="match status" value="1"/>
</dbReference>
<evidence type="ECO:0000259" key="7">
    <source>
        <dbReference type="PROSITE" id="PS50901"/>
    </source>
</evidence>
<dbReference type="RefSeq" id="WP_276638631.1">
    <property type="nucleotide sequence ID" value="NZ_JAXKDO010000024.1"/>
</dbReference>
<evidence type="ECO:0000313" key="9">
    <source>
        <dbReference type="Proteomes" id="UP000757890"/>
    </source>
</evidence>
<keyword evidence="6" id="KW-0472">Membrane</keyword>
<gene>
    <name evidence="8" type="ORF">HXL70_01620</name>
</gene>
<dbReference type="CDD" id="cd01127">
    <property type="entry name" value="TrwB_TraG_TraD_VirD4"/>
    <property type="match status" value="1"/>
</dbReference>
<dbReference type="Proteomes" id="UP000757890">
    <property type="component" value="Unassembled WGS sequence"/>
</dbReference>
<evidence type="ECO:0000256" key="2">
    <source>
        <dbReference type="ARBA" id="ARBA00022741"/>
    </source>
</evidence>
<dbReference type="Pfam" id="PF01580">
    <property type="entry name" value="FtsK_SpoIIIE"/>
    <property type="match status" value="1"/>
</dbReference>
<feature type="transmembrane region" description="Helical" evidence="6">
    <location>
        <begin position="54"/>
        <end position="77"/>
    </location>
</feature>
<feature type="transmembrane region" description="Helical" evidence="6">
    <location>
        <begin position="20"/>
        <end position="42"/>
    </location>
</feature>
<evidence type="ECO:0000313" key="8">
    <source>
        <dbReference type="EMBL" id="MBF1128738.1"/>
    </source>
</evidence>
<dbReference type="PANTHER" id="PTHR22683:SF41">
    <property type="entry name" value="DNA TRANSLOCASE FTSK"/>
    <property type="match status" value="1"/>
</dbReference>
<dbReference type="SMART" id="SM00843">
    <property type="entry name" value="Ftsk_gamma"/>
    <property type="match status" value="1"/>
</dbReference>
<dbReference type="GO" id="GO:0003677">
    <property type="term" value="F:DNA binding"/>
    <property type="evidence" value="ECO:0007669"/>
    <property type="project" value="UniProtKB-KW"/>
</dbReference>
<evidence type="ECO:0000256" key="4">
    <source>
        <dbReference type="ARBA" id="ARBA00023125"/>
    </source>
</evidence>
<evidence type="ECO:0000256" key="3">
    <source>
        <dbReference type="ARBA" id="ARBA00022840"/>
    </source>
</evidence>
<dbReference type="SMART" id="SM00382">
    <property type="entry name" value="AAA"/>
    <property type="match status" value="1"/>
</dbReference>
<dbReference type="Pfam" id="PF09397">
    <property type="entry name" value="FtsK_gamma"/>
    <property type="match status" value="1"/>
</dbReference>
<dbReference type="InterPro" id="IPR027417">
    <property type="entry name" value="P-loop_NTPase"/>
</dbReference>
<sequence>MKKKVHITREKKKGQGTNRVEITGIVMILLGFFVCLSLGGYGMGIVGNLLRNGFYVLFGVASFGAALVLIFTGAVYVLTGHAPNMTRRLVFSLIAVWILLAGYHHHMLPAGSNFSVASFMTYGGMFCGIPVGIIRFLAGNIGTTIILTGLFVIDILLLTHWSVSNGAKKVGEQTEKRIGHVKARIREKQEAYHSARNAAENAGEQYNLTDFIFHKPTIKNIKKDDTEDLPVNVFSPADEKGKPVCGEATDPTVFENAQILLPEDNIDMLEGHKVCEENTNDIKINSKADMPEAEKNNFYSFPPLSLLKEGESSGSLETNAYGKANRLETTLKSFGVNAKIVHVSIGPAVTRYELEPAPGVRVSKIEGLSDDIALQLAATSIRIEAPIPGKSAVGIEIPNAKTAAVSLREVLSSNAFQKGKGKILVALGKDIAGKVVITDLAKMPHLLIAGQTGSGKSVCINTIITSILYHSLPEDVKLILIDPKVVELSIYNGIPHLRTEVVTEPKKAAGVLNWAVTEMETRYRSFAEKNVRDINGFNKQNSEIKMPFIVVVIDELADLMMVAKDSVEDAICRLAQKARAAGIHLVVATQRPSVDVITGLIKANIPSRISFAVSSQVDSRTILDKAGAEKLLGKGDMLFNPSGASNPIRIQGAFISDEEVEAVVSYVKEQCIQQDVIVSDETKIDLSEWEPAVSSDSEEPKDELLAEASGWVVDTQRASVSALQRRFRIGYTRAGRLMDTMELMGIVSKADGAKPRTVLVSKGQLKELFPDQIEN</sequence>
<dbReference type="AlphaFoldDB" id="A0A930B4J4"/>
<keyword evidence="2 5" id="KW-0547">Nucleotide-binding</keyword>
<protein>
    <submittedName>
        <fullName evidence="8">DNA translocase FtsK</fullName>
    </submittedName>
</protein>
<dbReference type="Gene3D" id="3.40.50.300">
    <property type="entry name" value="P-loop containing nucleotide triphosphate hydrolases"/>
    <property type="match status" value="1"/>
</dbReference>
<dbReference type="InterPro" id="IPR018541">
    <property type="entry name" value="Ftsk_gamma"/>
</dbReference>
<keyword evidence="3 5" id="KW-0067">ATP-binding</keyword>
<keyword evidence="6" id="KW-1133">Transmembrane helix</keyword>
<dbReference type="Pfam" id="PF17854">
    <property type="entry name" value="FtsK_alpha"/>
    <property type="match status" value="1"/>
</dbReference>
<dbReference type="InterPro" id="IPR003593">
    <property type="entry name" value="AAA+_ATPase"/>
</dbReference>